<keyword evidence="3" id="KW-1185">Reference proteome</keyword>
<gene>
    <name evidence="2" type="ORF">K0M31_002081</name>
</gene>
<dbReference type="AlphaFoldDB" id="A0AA40GGY1"/>
<evidence type="ECO:0000313" key="3">
    <source>
        <dbReference type="Proteomes" id="UP001177670"/>
    </source>
</evidence>
<protein>
    <submittedName>
        <fullName evidence="2">Uncharacterized protein</fullName>
    </submittedName>
</protein>
<dbReference type="EMBL" id="JAHYIQ010000001">
    <property type="protein sequence ID" value="KAK1137577.1"/>
    <property type="molecule type" value="Genomic_DNA"/>
</dbReference>
<accession>A0AA40GGY1</accession>
<reference evidence="2" key="1">
    <citation type="submission" date="2021-10" db="EMBL/GenBank/DDBJ databases">
        <title>Melipona bicolor Genome sequencing and assembly.</title>
        <authorList>
            <person name="Araujo N.S."/>
            <person name="Arias M.C."/>
        </authorList>
    </citation>
    <scope>NUCLEOTIDE SEQUENCE</scope>
    <source>
        <strain evidence="2">USP_2M_L1-L4_2017</strain>
        <tissue evidence="2">Whole body</tissue>
    </source>
</reference>
<evidence type="ECO:0000256" key="1">
    <source>
        <dbReference type="SAM" id="MobiDB-lite"/>
    </source>
</evidence>
<dbReference type="Proteomes" id="UP001177670">
    <property type="component" value="Unassembled WGS sequence"/>
</dbReference>
<comment type="caution">
    <text evidence="2">The sequence shown here is derived from an EMBL/GenBank/DDBJ whole genome shotgun (WGS) entry which is preliminary data.</text>
</comment>
<organism evidence="2 3">
    <name type="scientific">Melipona bicolor</name>
    <dbReference type="NCBI Taxonomy" id="60889"/>
    <lineage>
        <taxon>Eukaryota</taxon>
        <taxon>Metazoa</taxon>
        <taxon>Ecdysozoa</taxon>
        <taxon>Arthropoda</taxon>
        <taxon>Hexapoda</taxon>
        <taxon>Insecta</taxon>
        <taxon>Pterygota</taxon>
        <taxon>Neoptera</taxon>
        <taxon>Endopterygota</taxon>
        <taxon>Hymenoptera</taxon>
        <taxon>Apocrita</taxon>
        <taxon>Aculeata</taxon>
        <taxon>Apoidea</taxon>
        <taxon>Anthophila</taxon>
        <taxon>Apidae</taxon>
        <taxon>Melipona</taxon>
    </lineage>
</organism>
<name>A0AA40GGY1_9HYME</name>
<sequence>MLPGALRRRHLHHTDPQEDPVLFFQPDRAVCPDIEHGPPGLHPAARFRGEAHLR</sequence>
<evidence type="ECO:0000313" key="2">
    <source>
        <dbReference type="EMBL" id="KAK1137577.1"/>
    </source>
</evidence>
<feature type="region of interest" description="Disordered" evidence="1">
    <location>
        <begin position="35"/>
        <end position="54"/>
    </location>
</feature>
<proteinExistence type="predicted"/>